<dbReference type="EMBL" id="LS974202">
    <property type="protein sequence ID" value="SSC13800.1"/>
    <property type="molecule type" value="Genomic_DNA"/>
</dbReference>
<dbReference type="AlphaFoldDB" id="A0A7Z7LH49"/>
<accession>A0A7Z7LH49</accession>
<organism evidence="1 2">
    <name type="scientific">Mesotoga infera</name>
    <dbReference type="NCBI Taxonomy" id="1236046"/>
    <lineage>
        <taxon>Bacteria</taxon>
        <taxon>Thermotogati</taxon>
        <taxon>Thermotogota</taxon>
        <taxon>Thermotogae</taxon>
        <taxon>Kosmotogales</taxon>
        <taxon>Kosmotogaceae</taxon>
        <taxon>Mesotoga</taxon>
    </lineage>
</organism>
<name>A0A7Z7LH49_9BACT</name>
<protein>
    <submittedName>
        <fullName evidence="1">Uncharacterized protein</fullName>
    </submittedName>
</protein>
<proteinExistence type="predicted"/>
<gene>
    <name evidence="1" type="ORF">MESINF_2360</name>
</gene>
<evidence type="ECO:0000313" key="2">
    <source>
        <dbReference type="Proteomes" id="UP000250796"/>
    </source>
</evidence>
<keyword evidence="2" id="KW-1185">Reference proteome</keyword>
<reference evidence="1 2" key="1">
    <citation type="submission" date="2017-01" db="EMBL/GenBank/DDBJ databases">
        <authorList>
            <person name="Erauso G."/>
        </authorList>
    </citation>
    <scope>NUCLEOTIDE SEQUENCE [LARGE SCALE GENOMIC DNA]</scope>
    <source>
        <strain evidence="1">MESINF1</strain>
    </source>
</reference>
<sequence length="49" mass="6010">MNYIINDSKIKPKKERIIMKKRSNFRNYESLDKITFDIHSKMYRITMGI</sequence>
<dbReference type="KEGG" id="minf:MESINF_2360"/>
<evidence type="ECO:0000313" key="1">
    <source>
        <dbReference type="EMBL" id="SSC13800.1"/>
    </source>
</evidence>
<dbReference type="Proteomes" id="UP000250796">
    <property type="component" value="Chromosome MESINF"/>
</dbReference>